<sequence>MSNKNNENITIVDQEHKKDLKIMRLNKGFLELCERNANNTSSFLHLIDRYKSKIKNIETKKAEEMDFSNEEYDINEDFFYSDFSVDNSVITNHMESDLVDDVNYHEGSDNDLTSSQKVYNFDVNIANCFDFTKQIKNQNTEKMFSPEKGSRSLLYNKSACIPLGLKFEDQFNLMEEDLQKQDSDHRCVDSEIYKFLVRFYGVECPKYNRHNKKSKIQKRKIEPYDWPFKVAPTKPRSVFDTGPTREEVGEYNRRIFDIVTQKTFQFPRTITYRFNPNFYDDDSDEETLKKKEQIYKSDVELYIYDGDVYVYNDLVTLRIYKDDTELHLSLRNSNGDVDIDSEIGCFKMLPDEEGVNIDILYLLNYTIYRLLFRTKTEVERILSHVG</sequence>
<comment type="caution">
    <text evidence="1">The sequence shown here is derived from an EMBL/GenBank/DDBJ whole genome shotgun (WGS) entry which is preliminary data.</text>
</comment>
<proteinExistence type="predicted"/>
<dbReference type="EMBL" id="SBJO01000186">
    <property type="protein sequence ID" value="KAF9762321.1"/>
    <property type="molecule type" value="Genomic_DNA"/>
</dbReference>
<reference evidence="1 2" key="1">
    <citation type="journal article" date="2020" name="Genome Biol. Evol.">
        <title>Comparative genomics of strictly vertically transmitted, feminizing microsporidia endosymbionts of amphipod crustaceans.</title>
        <authorList>
            <person name="Cormier A."/>
            <person name="Chebbi M.A."/>
            <person name="Giraud I."/>
            <person name="Wattier R."/>
            <person name="Teixeira M."/>
            <person name="Gilbert C."/>
            <person name="Rigaud T."/>
            <person name="Cordaux R."/>
        </authorList>
    </citation>
    <scope>NUCLEOTIDE SEQUENCE [LARGE SCALE GENOMIC DNA]</scope>
    <source>
        <strain evidence="1 2">Ou3-Ou53</strain>
    </source>
</reference>
<keyword evidence="2" id="KW-1185">Reference proteome</keyword>
<evidence type="ECO:0000313" key="1">
    <source>
        <dbReference type="EMBL" id="KAF9762321.1"/>
    </source>
</evidence>
<dbReference type="OrthoDB" id="2192071at2759"/>
<dbReference type="AlphaFoldDB" id="A0A9P6GX75"/>
<gene>
    <name evidence="1" type="ORF">NGRA_2099</name>
</gene>
<accession>A0A9P6GX75</accession>
<name>A0A9P6GX75_9MICR</name>
<evidence type="ECO:0000313" key="2">
    <source>
        <dbReference type="Proteomes" id="UP000740883"/>
    </source>
</evidence>
<protein>
    <submittedName>
        <fullName evidence="1">Uncharacterized protein</fullName>
    </submittedName>
</protein>
<dbReference type="Proteomes" id="UP000740883">
    <property type="component" value="Unassembled WGS sequence"/>
</dbReference>
<organism evidence="1 2">
    <name type="scientific">Nosema granulosis</name>
    <dbReference type="NCBI Taxonomy" id="83296"/>
    <lineage>
        <taxon>Eukaryota</taxon>
        <taxon>Fungi</taxon>
        <taxon>Fungi incertae sedis</taxon>
        <taxon>Microsporidia</taxon>
        <taxon>Nosematidae</taxon>
        <taxon>Nosema</taxon>
    </lineage>
</organism>